<sequence length="267" mass="29837">MTTALNKFEPPLDYVLQSGPSTAQFSREAIETKELWLLRIPDNVSAEDLDGLTIKNPSAAPKGIVLDEAKISGTSYQIVTQKATNVCAEFKGMTELNLLVPDTDEDNDDGEAGLLTLLPGRCVQMMALVEKIDIPDSVQHAKSIATKVKAAREQPENMQLRFIPYGFYSADEYRSKFGTAQNQIQVDSEKEEEELTLPPKKKQKHKRDALDVEMNETKLEMTAAAPKKSKTKTKSKDATKEKTKDKTEKTKDKTKDKKAKKSKEVKE</sequence>
<gene>
    <name evidence="1" type="ORF">LPJ66_007604</name>
</gene>
<proteinExistence type="predicted"/>
<keyword evidence="2" id="KW-1185">Reference proteome</keyword>
<reference evidence="1" key="1">
    <citation type="submission" date="2022-07" db="EMBL/GenBank/DDBJ databases">
        <title>Phylogenomic reconstructions and comparative analyses of Kickxellomycotina fungi.</title>
        <authorList>
            <person name="Reynolds N.K."/>
            <person name="Stajich J.E."/>
            <person name="Barry K."/>
            <person name="Grigoriev I.V."/>
            <person name="Crous P."/>
            <person name="Smith M.E."/>
        </authorList>
    </citation>
    <scope>NUCLEOTIDE SEQUENCE</scope>
    <source>
        <strain evidence="1">Benny 63K</strain>
    </source>
</reference>
<organism evidence="1 2">
    <name type="scientific">Kickxella alabastrina</name>
    <dbReference type="NCBI Taxonomy" id="61397"/>
    <lineage>
        <taxon>Eukaryota</taxon>
        <taxon>Fungi</taxon>
        <taxon>Fungi incertae sedis</taxon>
        <taxon>Zoopagomycota</taxon>
        <taxon>Kickxellomycotina</taxon>
        <taxon>Kickxellomycetes</taxon>
        <taxon>Kickxellales</taxon>
        <taxon>Kickxellaceae</taxon>
        <taxon>Kickxella</taxon>
    </lineage>
</organism>
<comment type="caution">
    <text evidence="1">The sequence shown here is derived from an EMBL/GenBank/DDBJ whole genome shotgun (WGS) entry which is preliminary data.</text>
</comment>
<name>A0ACC1I8N5_9FUNG</name>
<dbReference type="EMBL" id="JANBPG010001381">
    <property type="protein sequence ID" value="KAJ1890222.1"/>
    <property type="molecule type" value="Genomic_DNA"/>
</dbReference>
<accession>A0ACC1I8N5</accession>
<evidence type="ECO:0000313" key="2">
    <source>
        <dbReference type="Proteomes" id="UP001150581"/>
    </source>
</evidence>
<evidence type="ECO:0000313" key="1">
    <source>
        <dbReference type="EMBL" id="KAJ1890222.1"/>
    </source>
</evidence>
<dbReference type="Proteomes" id="UP001150581">
    <property type="component" value="Unassembled WGS sequence"/>
</dbReference>
<protein>
    <submittedName>
        <fullName evidence="1">Uncharacterized protein</fullName>
    </submittedName>
</protein>